<keyword evidence="9" id="KW-0560">Oxidoreductase</keyword>
<dbReference type="InterPro" id="IPR043205">
    <property type="entry name" value="CYB561/CYBRD1-like"/>
</dbReference>
<dbReference type="Pfam" id="PF03188">
    <property type="entry name" value="Cytochrom_B561"/>
    <property type="match status" value="1"/>
</dbReference>
<evidence type="ECO:0000313" key="16">
    <source>
        <dbReference type="Proteomes" id="UP000004995"/>
    </source>
</evidence>
<dbReference type="EnsemblPlants" id="KQK88446">
    <property type="protein sequence ID" value="KQK88446"/>
    <property type="gene ID" value="SETIT_036725mg"/>
</dbReference>
<comment type="function">
    <text evidence="12">Two-heme-containing cytochrome. Catalyzes ascorbate-dependent trans-membrane electron transfer by utilizing a concerted H(+)/e(-) transfer mechanism.</text>
</comment>
<dbReference type="FunCoup" id="K4ACW8">
    <property type="interactions" value="532"/>
</dbReference>
<evidence type="ECO:0000256" key="10">
    <source>
        <dbReference type="ARBA" id="ARBA00023004"/>
    </source>
</evidence>
<proteinExistence type="predicted"/>
<dbReference type="GO" id="GO:0016020">
    <property type="term" value="C:membrane"/>
    <property type="evidence" value="ECO:0007669"/>
    <property type="project" value="UniProtKB-SubCell"/>
</dbReference>
<dbReference type="FunFam" id="1.20.120.1770:FF:000001">
    <property type="entry name" value="Cytochrome b reductase 1"/>
    <property type="match status" value="1"/>
</dbReference>
<keyword evidence="3" id="KW-0813">Transport</keyword>
<comment type="subcellular location">
    <subcellularLocation>
        <location evidence="2">Membrane</location>
        <topology evidence="2">Multi-pass membrane protein</topology>
    </subcellularLocation>
</comment>
<keyword evidence="10" id="KW-0408">Iron</keyword>
<dbReference type="SMART" id="SM00665">
    <property type="entry name" value="B561"/>
    <property type="match status" value="1"/>
</dbReference>
<dbReference type="PANTHER" id="PTHR10106:SF18">
    <property type="entry name" value="CYTOCHROME B561"/>
    <property type="match status" value="1"/>
</dbReference>
<evidence type="ECO:0000256" key="6">
    <source>
        <dbReference type="ARBA" id="ARBA00022723"/>
    </source>
</evidence>
<keyword evidence="7" id="KW-0249">Electron transport</keyword>
<evidence type="ECO:0000256" key="13">
    <source>
        <dbReference type="SAM" id="Phobius"/>
    </source>
</evidence>
<feature type="transmembrane region" description="Helical" evidence="13">
    <location>
        <begin position="275"/>
        <end position="295"/>
    </location>
</feature>
<keyword evidence="5 13" id="KW-0812">Transmembrane</keyword>
<feature type="domain" description="Cytochrome b561" evidence="14">
    <location>
        <begin position="92"/>
        <end position="296"/>
    </location>
</feature>
<evidence type="ECO:0000256" key="8">
    <source>
        <dbReference type="ARBA" id="ARBA00022989"/>
    </source>
</evidence>
<evidence type="ECO:0000256" key="1">
    <source>
        <dbReference type="ARBA" id="ARBA00001970"/>
    </source>
</evidence>
<reference evidence="16" key="1">
    <citation type="journal article" date="2012" name="Nat. Biotechnol.">
        <title>Reference genome sequence of the model plant Setaria.</title>
        <authorList>
            <person name="Bennetzen J.L."/>
            <person name="Schmutz J."/>
            <person name="Wang H."/>
            <person name="Percifield R."/>
            <person name="Hawkins J."/>
            <person name="Pontaroli A.C."/>
            <person name="Estep M."/>
            <person name="Feng L."/>
            <person name="Vaughn J.N."/>
            <person name="Grimwood J."/>
            <person name="Jenkins J."/>
            <person name="Barry K."/>
            <person name="Lindquist E."/>
            <person name="Hellsten U."/>
            <person name="Deshpande S."/>
            <person name="Wang X."/>
            <person name="Wu X."/>
            <person name="Mitros T."/>
            <person name="Triplett J."/>
            <person name="Yang X."/>
            <person name="Ye C.Y."/>
            <person name="Mauro-Herrera M."/>
            <person name="Wang L."/>
            <person name="Li P."/>
            <person name="Sharma M."/>
            <person name="Sharma R."/>
            <person name="Ronald P.C."/>
            <person name="Panaud O."/>
            <person name="Kellogg E.A."/>
            <person name="Brutnell T.P."/>
            <person name="Doust A.N."/>
            <person name="Tuskan G.A."/>
            <person name="Rokhsar D."/>
            <person name="Devos K.M."/>
        </authorList>
    </citation>
    <scope>NUCLEOTIDE SEQUENCE [LARGE SCALE GENOMIC DNA]</scope>
    <source>
        <strain evidence="16">cv. Yugu1</strain>
    </source>
</reference>
<dbReference type="HOGENOM" id="CLU_069712_0_0_1"/>
<organism evidence="15 16">
    <name type="scientific">Setaria italica</name>
    <name type="common">Foxtail millet</name>
    <name type="synonym">Panicum italicum</name>
    <dbReference type="NCBI Taxonomy" id="4555"/>
    <lineage>
        <taxon>Eukaryota</taxon>
        <taxon>Viridiplantae</taxon>
        <taxon>Streptophyta</taxon>
        <taxon>Embryophyta</taxon>
        <taxon>Tracheophyta</taxon>
        <taxon>Spermatophyta</taxon>
        <taxon>Magnoliopsida</taxon>
        <taxon>Liliopsida</taxon>
        <taxon>Poales</taxon>
        <taxon>Poaceae</taxon>
        <taxon>PACMAD clade</taxon>
        <taxon>Panicoideae</taxon>
        <taxon>Panicodae</taxon>
        <taxon>Paniceae</taxon>
        <taxon>Cenchrinae</taxon>
        <taxon>Setaria</taxon>
    </lineage>
</organism>
<evidence type="ECO:0000256" key="4">
    <source>
        <dbReference type="ARBA" id="ARBA00022617"/>
    </source>
</evidence>
<feature type="transmembrane region" description="Helical" evidence="13">
    <location>
        <begin position="164"/>
        <end position="182"/>
    </location>
</feature>
<feature type="transmembrane region" description="Helical" evidence="13">
    <location>
        <begin position="92"/>
        <end position="112"/>
    </location>
</feature>
<dbReference type="Gramene" id="KQK88446">
    <property type="protein sequence ID" value="KQK88446"/>
    <property type="gene ID" value="SETIT_036725mg"/>
</dbReference>
<dbReference type="GO" id="GO:0016491">
    <property type="term" value="F:oxidoreductase activity"/>
    <property type="evidence" value="ECO:0000318"/>
    <property type="project" value="GO_Central"/>
</dbReference>
<reference evidence="15" key="2">
    <citation type="submission" date="2018-08" db="UniProtKB">
        <authorList>
            <consortium name="EnsemblPlants"/>
        </authorList>
    </citation>
    <scope>IDENTIFICATION</scope>
    <source>
        <strain evidence="15">Yugu1</strain>
    </source>
</reference>
<feature type="transmembrane region" description="Helical" evidence="13">
    <location>
        <begin position="202"/>
        <end position="223"/>
    </location>
</feature>
<dbReference type="eggNOG" id="KOG1619">
    <property type="taxonomic scope" value="Eukaryota"/>
</dbReference>
<feature type="transmembrane region" description="Helical" evidence="13">
    <location>
        <begin position="132"/>
        <end position="152"/>
    </location>
</feature>
<dbReference type="STRING" id="4555.K4ACW8"/>
<keyword evidence="6" id="KW-0479">Metal-binding</keyword>
<comment type="cofactor">
    <cofactor evidence="1">
        <name>heme b</name>
        <dbReference type="ChEBI" id="CHEBI:60344"/>
    </cofactor>
</comment>
<dbReference type="CDD" id="cd08766">
    <property type="entry name" value="Cyt_b561_ACYB-1_like"/>
    <property type="match status" value="1"/>
</dbReference>
<evidence type="ECO:0000256" key="11">
    <source>
        <dbReference type="ARBA" id="ARBA00023136"/>
    </source>
</evidence>
<dbReference type="InterPro" id="IPR006593">
    <property type="entry name" value="Cyt_b561/ferric_Rdtase_TM"/>
</dbReference>
<evidence type="ECO:0000313" key="15">
    <source>
        <dbReference type="EnsemblPlants" id="KQK88446"/>
    </source>
</evidence>
<evidence type="ECO:0000256" key="7">
    <source>
        <dbReference type="ARBA" id="ARBA00022982"/>
    </source>
</evidence>
<evidence type="ECO:0000256" key="3">
    <source>
        <dbReference type="ARBA" id="ARBA00022448"/>
    </source>
</evidence>
<keyword evidence="8 13" id="KW-1133">Transmembrane helix</keyword>
<keyword evidence="11 13" id="KW-0472">Membrane</keyword>
<evidence type="ECO:0000256" key="9">
    <source>
        <dbReference type="ARBA" id="ARBA00023002"/>
    </source>
</evidence>
<protein>
    <recommendedName>
        <fullName evidence="14">Cytochrome b561 domain-containing protein</fullName>
    </recommendedName>
</protein>
<dbReference type="PROSITE" id="PS50939">
    <property type="entry name" value="CYTOCHROME_B561"/>
    <property type="match status" value="1"/>
</dbReference>
<keyword evidence="4" id="KW-0349">Heme</keyword>
<keyword evidence="16" id="KW-1185">Reference proteome</keyword>
<name>K4ACW8_SETIT</name>
<feature type="transmembrane region" description="Helical" evidence="13">
    <location>
        <begin position="235"/>
        <end position="255"/>
    </location>
</feature>
<evidence type="ECO:0000259" key="14">
    <source>
        <dbReference type="PROSITE" id="PS50939"/>
    </source>
</evidence>
<dbReference type="Gene3D" id="1.20.120.1770">
    <property type="match status" value="1"/>
</dbReference>
<dbReference type="GO" id="GO:0046872">
    <property type="term" value="F:metal ion binding"/>
    <property type="evidence" value="ECO:0007669"/>
    <property type="project" value="UniProtKB-KW"/>
</dbReference>
<dbReference type="PANTHER" id="PTHR10106">
    <property type="entry name" value="CYTOCHROME B561-RELATED"/>
    <property type="match status" value="1"/>
</dbReference>
<evidence type="ECO:0000256" key="5">
    <source>
        <dbReference type="ARBA" id="ARBA00022692"/>
    </source>
</evidence>
<dbReference type="EMBL" id="AGNK02005540">
    <property type="status" value="NOT_ANNOTATED_CDS"/>
    <property type="molecule type" value="Genomic_DNA"/>
</dbReference>
<evidence type="ECO:0000256" key="12">
    <source>
        <dbReference type="ARBA" id="ARBA00053762"/>
    </source>
</evidence>
<dbReference type="Proteomes" id="UP000004995">
    <property type="component" value="Unassembled WGS sequence"/>
</dbReference>
<dbReference type="InParanoid" id="K4ACW8"/>
<accession>K4ACW8</accession>
<sequence>MRSGALETLNSLAALRWELLSELEPREGWGSCRGKSSRRGRGVVRVERIQRSGERSVNGTGRKAISEFRFPSPPLHSRRSEEEMATPAHAKVARALASSAAALVLLWCVHFRGGLSLGSPTNKGLIFNVHPVLMLIGFIILGSEAIMSYKILPWSHDTNKMVHMLLHAVALFLGSVGIYAAFKFHNESGIANLYSLHSWIGLGTICLYGIQWLLGVTTFFFPGASPTVRRRMLPWHVRSGLVVYMLALLAAELGFLEKLTFLQANGLGRYSSEALLVNFTALLVVLLGASVVLFVTAPMHNEHTHGYSAVHKP</sequence>
<dbReference type="OMA" id="HETHIPS"/>
<dbReference type="AlphaFoldDB" id="K4ACW8"/>
<evidence type="ECO:0000256" key="2">
    <source>
        <dbReference type="ARBA" id="ARBA00004141"/>
    </source>
</evidence>